<organism evidence="4 5">
    <name type="scientific">Penicillium malachiteum</name>
    <dbReference type="NCBI Taxonomy" id="1324776"/>
    <lineage>
        <taxon>Eukaryota</taxon>
        <taxon>Fungi</taxon>
        <taxon>Dikarya</taxon>
        <taxon>Ascomycota</taxon>
        <taxon>Pezizomycotina</taxon>
        <taxon>Eurotiomycetes</taxon>
        <taxon>Eurotiomycetidae</taxon>
        <taxon>Eurotiales</taxon>
        <taxon>Aspergillaceae</taxon>
        <taxon>Penicillium</taxon>
    </lineage>
</organism>
<feature type="domain" description="DUF2786" evidence="2">
    <location>
        <begin position="41"/>
        <end position="80"/>
    </location>
</feature>
<feature type="compositionally biased region" description="Basic residues" evidence="1">
    <location>
        <begin position="7"/>
        <end position="19"/>
    </location>
</feature>
<name>A0AAD6MQP8_9EURO</name>
<dbReference type="InterPro" id="IPR055592">
    <property type="entry name" value="DUF7168"/>
</dbReference>
<dbReference type="Pfam" id="PF23771">
    <property type="entry name" value="DUF7168"/>
    <property type="match status" value="1"/>
</dbReference>
<feature type="compositionally biased region" description="Basic and acidic residues" evidence="1">
    <location>
        <begin position="214"/>
        <end position="227"/>
    </location>
</feature>
<evidence type="ECO:0000313" key="5">
    <source>
        <dbReference type="Proteomes" id="UP001215712"/>
    </source>
</evidence>
<comment type="caution">
    <text evidence="4">The sequence shown here is derived from an EMBL/GenBank/DDBJ whole genome shotgun (WGS) entry which is preliminary data.</text>
</comment>
<dbReference type="Proteomes" id="UP001215712">
    <property type="component" value="Unassembled WGS sequence"/>
</dbReference>
<dbReference type="AlphaFoldDB" id="A0AAD6MQP8"/>
<reference evidence="4" key="1">
    <citation type="journal article" date="2023" name="IMA Fungus">
        <title>Comparative genomic study of the Penicillium genus elucidates a diverse pangenome and 15 lateral gene transfer events.</title>
        <authorList>
            <person name="Petersen C."/>
            <person name="Sorensen T."/>
            <person name="Nielsen M.R."/>
            <person name="Sondergaard T.E."/>
            <person name="Sorensen J.L."/>
            <person name="Fitzpatrick D.A."/>
            <person name="Frisvad J.C."/>
            <person name="Nielsen K.L."/>
        </authorList>
    </citation>
    <scope>NUCLEOTIDE SEQUENCE</scope>
    <source>
        <strain evidence="4">IBT 17514</strain>
    </source>
</reference>
<sequence>MPPSRTQPKKKKNARKPLQRAKVIQLATDTQKSEKSVDQAILDRIQKCLARAYHANSSEGEAKSALFLSQKLMSQHNVTQADLMLNDKTKSHYGGHSVVEVRRTDGNKEKRTVREAFVVKLASAMCTFFDCKLYTTDLRCCIKWTYYGIAENTVAAARAFEMTHNQILLWACEYKGGTPSFSYSLGVADGLVAMANREKHKELQAAKRKELEYASVKPEDAEVKTEEEQPPQPSLSPLTVSPSASPVRLSGFCQDDESMEDIDNNSDGELDPNNGFDFDDPDLQMDFSANDVDIIDLCDDDDEIINRLMKRDPDVINLDDIPEFKAEPDVPVKSEPDAQPASDISPWESSMQLVQFRQTADQVATDYLTEQGVKLGRPVRRKPATIRDGEAYREGQRDSSKIDVRNPEMA</sequence>
<feature type="domain" description="DUF7168" evidence="3">
    <location>
        <begin position="99"/>
        <end position="215"/>
    </location>
</feature>
<dbReference type="Pfam" id="PF10979">
    <property type="entry name" value="DUF2786"/>
    <property type="match status" value="1"/>
</dbReference>
<evidence type="ECO:0000259" key="2">
    <source>
        <dbReference type="Pfam" id="PF10979"/>
    </source>
</evidence>
<feature type="region of interest" description="Disordered" evidence="1">
    <location>
        <begin position="379"/>
        <end position="410"/>
    </location>
</feature>
<feature type="compositionally biased region" description="Low complexity" evidence="1">
    <location>
        <begin position="235"/>
        <end position="247"/>
    </location>
</feature>
<feature type="compositionally biased region" description="Basic and acidic residues" evidence="1">
    <location>
        <begin position="326"/>
        <end position="336"/>
    </location>
</feature>
<keyword evidence="5" id="KW-1185">Reference proteome</keyword>
<feature type="region of interest" description="Disordered" evidence="1">
    <location>
        <begin position="326"/>
        <end position="346"/>
    </location>
</feature>
<gene>
    <name evidence="4" type="ORF">N7493_011567</name>
</gene>
<feature type="region of interest" description="Disordered" evidence="1">
    <location>
        <begin position="1"/>
        <end position="21"/>
    </location>
</feature>
<feature type="region of interest" description="Disordered" evidence="1">
    <location>
        <begin position="214"/>
        <end position="251"/>
    </location>
</feature>
<reference evidence="4" key="2">
    <citation type="submission" date="2023-01" db="EMBL/GenBank/DDBJ databases">
        <authorList>
            <person name="Petersen C."/>
        </authorList>
    </citation>
    <scope>NUCLEOTIDE SEQUENCE</scope>
    <source>
        <strain evidence="4">IBT 17514</strain>
    </source>
</reference>
<protein>
    <recommendedName>
        <fullName evidence="6">DUF2786 domain-containing protein</fullName>
    </recommendedName>
</protein>
<evidence type="ECO:0000313" key="4">
    <source>
        <dbReference type="EMBL" id="KAJ5703642.1"/>
    </source>
</evidence>
<accession>A0AAD6MQP8</accession>
<proteinExistence type="predicted"/>
<evidence type="ECO:0000259" key="3">
    <source>
        <dbReference type="Pfam" id="PF23771"/>
    </source>
</evidence>
<evidence type="ECO:0008006" key="6">
    <source>
        <dbReference type="Google" id="ProtNLM"/>
    </source>
</evidence>
<evidence type="ECO:0000256" key="1">
    <source>
        <dbReference type="SAM" id="MobiDB-lite"/>
    </source>
</evidence>
<dbReference type="EMBL" id="JAQJAN010000021">
    <property type="protein sequence ID" value="KAJ5703642.1"/>
    <property type="molecule type" value="Genomic_DNA"/>
</dbReference>
<dbReference type="InterPro" id="IPR024498">
    <property type="entry name" value="DUF2786"/>
</dbReference>
<feature type="compositionally biased region" description="Basic and acidic residues" evidence="1">
    <location>
        <begin position="385"/>
        <end position="410"/>
    </location>
</feature>